<dbReference type="CDD" id="cd04179">
    <property type="entry name" value="DPM_DPG-synthase_like"/>
    <property type="match status" value="1"/>
</dbReference>
<evidence type="ECO:0000259" key="2">
    <source>
        <dbReference type="Pfam" id="PF00535"/>
    </source>
</evidence>
<reference evidence="3 4" key="1">
    <citation type="submission" date="2016-07" db="EMBL/GenBank/DDBJ databases">
        <title>High microdiversification within the ubiquitous acI lineage of Actinobacteria.</title>
        <authorList>
            <person name="Neuenschwander S.M."/>
            <person name="Salcher M."/>
            <person name="Ghai R."/>
            <person name="Pernthaler J."/>
        </authorList>
    </citation>
    <scope>NUCLEOTIDE SEQUENCE [LARGE SCALE GENOMIC DNA]</scope>
    <source>
        <strain evidence="3">MMS-IIB-91</strain>
    </source>
</reference>
<keyword evidence="3" id="KW-0808">Transferase</keyword>
<accession>A0A249L5L9</accession>
<dbReference type="InterPro" id="IPR029044">
    <property type="entry name" value="Nucleotide-diphossugar_trans"/>
</dbReference>
<dbReference type="OrthoDB" id="153025at2"/>
<dbReference type="Pfam" id="PF00535">
    <property type="entry name" value="Glycos_transf_2"/>
    <property type="match status" value="1"/>
</dbReference>
<dbReference type="SUPFAM" id="SSF53448">
    <property type="entry name" value="Nucleotide-diphospho-sugar transferases"/>
    <property type="match status" value="1"/>
</dbReference>
<comment type="similarity">
    <text evidence="1">Belongs to the glycosyltransferase 2 family.</text>
</comment>
<evidence type="ECO:0000256" key="1">
    <source>
        <dbReference type="ARBA" id="ARBA00006739"/>
    </source>
</evidence>
<evidence type="ECO:0000313" key="4">
    <source>
        <dbReference type="Proteomes" id="UP000217210"/>
    </source>
</evidence>
<dbReference type="EMBL" id="CP016779">
    <property type="protein sequence ID" value="ASY24323.1"/>
    <property type="molecule type" value="Genomic_DNA"/>
</dbReference>
<organism evidence="3 4">
    <name type="scientific">Candidatus Nanopelagicus abundans</name>
    <dbReference type="NCBI Taxonomy" id="1884916"/>
    <lineage>
        <taxon>Bacteria</taxon>
        <taxon>Bacillati</taxon>
        <taxon>Actinomycetota</taxon>
        <taxon>Actinomycetes</taxon>
        <taxon>Candidatus Nanopelagicales</taxon>
        <taxon>Candidatus Nanopelagicaceae</taxon>
        <taxon>Candidatus Nanopelagicus</taxon>
    </lineage>
</organism>
<dbReference type="GO" id="GO:0016740">
    <property type="term" value="F:transferase activity"/>
    <property type="evidence" value="ECO:0007669"/>
    <property type="project" value="UniProtKB-KW"/>
</dbReference>
<dbReference type="InterPro" id="IPR050256">
    <property type="entry name" value="Glycosyltransferase_2"/>
</dbReference>
<protein>
    <submittedName>
        <fullName evidence="3">Glycosyltransferase</fullName>
    </submittedName>
</protein>
<feature type="domain" description="Glycosyltransferase 2-like" evidence="2">
    <location>
        <begin position="5"/>
        <end position="127"/>
    </location>
</feature>
<dbReference type="Gene3D" id="3.90.550.10">
    <property type="entry name" value="Spore Coat Polysaccharide Biosynthesis Protein SpsA, Chain A"/>
    <property type="match status" value="1"/>
</dbReference>
<sequence>MQSLSVLIAAHNEEMVIESTLNEIIGAIDPVIAFEIYVSEDGSSDETRNVVNKMIERDSRIRLSNPGPRLGYSLALCRAINEARNEILIFLDGDGQSHCEDLIKLLPLLEENLVIVGYRAPRQDSKLRLILSRFFKGVYRSLGFPALIDPSAGSVIAYKSDIAEFANQKPNLDFGFWWEFQAWRDSRKIKVLEFPVNHFQRTAGTTKVYLNRKMIWIGITHLIGLIKLKINLSRMN</sequence>
<dbReference type="InterPro" id="IPR001173">
    <property type="entry name" value="Glyco_trans_2-like"/>
</dbReference>
<dbReference type="AlphaFoldDB" id="A0A249L5L9"/>
<name>A0A249L5L9_9ACTN</name>
<evidence type="ECO:0000313" key="3">
    <source>
        <dbReference type="EMBL" id="ASY24323.1"/>
    </source>
</evidence>
<dbReference type="PANTHER" id="PTHR48090">
    <property type="entry name" value="UNDECAPRENYL-PHOSPHATE 4-DEOXY-4-FORMAMIDO-L-ARABINOSE TRANSFERASE-RELATED"/>
    <property type="match status" value="1"/>
</dbReference>
<proteinExistence type="inferred from homology"/>
<gene>
    <name evidence="3" type="ORF">B1sIIB91_05475</name>
</gene>
<dbReference type="KEGG" id="nab:B1sIIB91_05475"/>
<keyword evidence="4" id="KW-1185">Reference proteome</keyword>
<dbReference type="Proteomes" id="UP000217210">
    <property type="component" value="Chromosome"/>
</dbReference>